<dbReference type="RefSeq" id="WP_148338498.1">
    <property type="nucleotide sequence ID" value="NZ_LR699119.1"/>
</dbReference>
<evidence type="ECO:0000313" key="2">
    <source>
        <dbReference type="Proteomes" id="UP000324194"/>
    </source>
</evidence>
<reference evidence="1 2" key="1">
    <citation type="submission" date="2019-08" db="EMBL/GenBank/DDBJ databases">
        <authorList>
            <person name="Guy L."/>
        </authorList>
    </citation>
    <scope>NUCLEOTIDE SEQUENCE [LARGE SCALE GENOMIC DNA]</scope>
    <source>
        <strain evidence="1 2">SGT-108</strain>
    </source>
</reference>
<dbReference type="Proteomes" id="UP000324194">
    <property type="component" value="Chromosome 1"/>
</dbReference>
<dbReference type="AlphaFoldDB" id="A0A5E4PEQ1"/>
<name>A0A5E4PEQ1_9COXI</name>
<gene>
    <name evidence="1" type="ORF">AQUSIP_06030</name>
</gene>
<dbReference type="Gene3D" id="3.40.50.1110">
    <property type="entry name" value="SGNH hydrolase"/>
    <property type="match status" value="1"/>
</dbReference>
<dbReference type="InterPro" id="IPR036514">
    <property type="entry name" value="SGNH_hydro_sf"/>
</dbReference>
<dbReference type="KEGG" id="asip:AQUSIP_06030"/>
<proteinExistence type="predicted"/>
<organism evidence="1 2">
    <name type="scientific">Aquicella siphonis</name>
    <dbReference type="NCBI Taxonomy" id="254247"/>
    <lineage>
        <taxon>Bacteria</taxon>
        <taxon>Pseudomonadati</taxon>
        <taxon>Pseudomonadota</taxon>
        <taxon>Gammaproteobacteria</taxon>
        <taxon>Legionellales</taxon>
        <taxon>Coxiellaceae</taxon>
        <taxon>Aquicella</taxon>
    </lineage>
</organism>
<accession>A0A5E4PEQ1</accession>
<evidence type="ECO:0000313" key="1">
    <source>
        <dbReference type="EMBL" id="VVC75314.1"/>
    </source>
</evidence>
<dbReference type="OrthoDB" id="5659842at2"/>
<dbReference type="EMBL" id="LR699119">
    <property type="protein sequence ID" value="VVC75314.1"/>
    <property type="molecule type" value="Genomic_DNA"/>
</dbReference>
<keyword evidence="2" id="KW-1185">Reference proteome</keyword>
<protein>
    <submittedName>
        <fullName evidence="1">Uncharacterized protein</fullName>
    </submittedName>
</protein>
<dbReference type="GO" id="GO:0016788">
    <property type="term" value="F:hydrolase activity, acting on ester bonds"/>
    <property type="evidence" value="ECO:0007669"/>
    <property type="project" value="UniProtKB-ARBA"/>
</dbReference>
<sequence length="79" mass="8935">MQRNNKPTISHFVMMGDSLSDRGTMDRRKLFGVIPMSWLSGLAGRSPRGRFTNGFAWSDYISAMLADEFIIQHAEKKGI</sequence>